<gene>
    <name evidence="3" type="ORF">SYNPS1DRAFT_14030</name>
</gene>
<dbReference type="EMBL" id="KZ989393">
    <property type="protein sequence ID" value="RKP26554.1"/>
    <property type="molecule type" value="Genomic_DNA"/>
</dbReference>
<dbReference type="Gene3D" id="2.120.10.80">
    <property type="entry name" value="Kelch-type beta propeller"/>
    <property type="match status" value="1"/>
</dbReference>
<keyword evidence="4" id="KW-1185">Reference proteome</keyword>
<proteinExistence type="predicted"/>
<dbReference type="PANTHER" id="PTHR46093">
    <property type="entry name" value="ACYL-COA-BINDING DOMAIN-CONTAINING PROTEIN 5"/>
    <property type="match status" value="1"/>
</dbReference>
<feature type="non-terminal residue" evidence="3">
    <location>
        <position position="413"/>
    </location>
</feature>
<dbReference type="PANTHER" id="PTHR46093:SF18">
    <property type="entry name" value="FIBRONECTIN TYPE-III DOMAIN-CONTAINING PROTEIN"/>
    <property type="match status" value="1"/>
</dbReference>
<dbReference type="Proteomes" id="UP000278143">
    <property type="component" value="Unassembled WGS sequence"/>
</dbReference>
<dbReference type="SUPFAM" id="SSF117281">
    <property type="entry name" value="Kelch motif"/>
    <property type="match status" value="1"/>
</dbReference>
<accession>A0A4P9Z253</accession>
<evidence type="ECO:0000256" key="1">
    <source>
        <dbReference type="ARBA" id="ARBA00022441"/>
    </source>
</evidence>
<name>A0A4P9Z253_9FUNG</name>
<keyword evidence="2" id="KW-0677">Repeat</keyword>
<protein>
    <recommendedName>
        <fullName evidence="5">BTB domain-containing protein</fullName>
    </recommendedName>
</protein>
<evidence type="ECO:0008006" key="5">
    <source>
        <dbReference type="Google" id="ProtNLM"/>
    </source>
</evidence>
<reference evidence="4" key="1">
    <citation type="journal article" date="2018" name="Nat. Microbiol.">
        <title>Leveraging single-cell genomics to expand the fungal tree of life.</title>
        <authorList>
            <person name="Ahrendt S.R."/>
            <person name="Quandt C.A."/>
            <person name="Ciobanu D."/>
            <person name="Clum A."/>
            <person name="Salamov A."/>
            <person name="Andreopoulos B."/>
            <person name="Cheng J.F."/>
            <person name="Woyke T."/>
            <person name="Pelin A."/>
            <person name="Henrissat B."/>
            <person name="Reynolds N.K."/>
            <person name="Benny G.L."/>
            <person name="Smith M.E."/>
            <person name="James T.Y."/>
            <person name="Grigoriev I.V."/>
        </authorList>
    </citation>
    <scope>NUCLEOTIDE SEQUENCE [LARGE SCALE GENOMIC DNA]</scope>
    <source>
        <strain evidence="4">Benny S71-1</strain>
    </source>
</reference>
<keyword evidence="1" id="KW-0880">Kelch repeat</keyword>
<organism evidence="3 4">
    <name type="scientific">Syncephalis pseudoplumigaleata</name>
    <dbReference type="NCBI Taxonomy" id="1712513"/>
    <lineage>
        <taxon>Eukaryota</taxon>
        <taxon>Fungi</taxon>
        <taxon>Fungi incertae sedis</taxon>
        <taxon>Zoopagomycota</taxon>
        <taxon>Zoopagomycotina</taxon>
        <taxon>Zoopagomycetes</taxon>
        <taxon>Zoopagales</taxon>
        <taxon>Piptocephalidaceae</taxon>
        <taxon>Syncephalis</taxon>
    </lineage>
</organism>
<dbReference type="Pfam" id="PF24681">
    <property type="entry name" value="Kelch_KLHDC2_KLHL20_DRC7"/>
    <property type="match status" value="1"/>
</dbReference>
<dbReference type="InterPro" id="IPR015915">
    <property type="entry name" value="Kelch-typ_b-propeller"/>
</dbReference>
<evidence type="ECO:0000313" key="4">
    <source>
        <dbReference type="Proteomes" id="UP000278143"/>
    </source>
</evidence>
<dbReference type="AlphaFoldDB" id="A0A4P9Z253"/>
<dbReference type="OrthoDB" id="432528at2759"/>
<evidence type="ECO:0000313" key="3">
    <source>
        <dbReference type="EMBL" id="RKP26554.1"/>
    </source>
</evidence>
<evidence type="ECO:0000256" key="2">
    <source>
        <dbReference type="ARBA" id="ARBA00022737"/>
    </source>
</evidence>
<sequence>MPTLNRPRKVGGPSLGCRVNATLSLVPGTATPPTSLAVYAYGGFHQYSDEVYGDLNRVALGALHWEPLADITMDSELPARYDHSTVLWRDRVLVVFGGHDVDGHALADVILIDLHSAHAGGDRAVRWRFARCHGVPPKGRAKHAAAIIDDMLYVSGGYDRVDGSVVVFDDLCRLNLLTGEWLEPVPFTSRYSHQLLVCGDGRLLAYGGYNAEMEPLSELAFFNPSLSATAAAAAAAAAAATSTLASGDMHFAGIFGDRLVVLVTRCVSSGHSDLVGLWSMDLPRLVWRRHAEADELAEQLAAGSWHYCVPSREGDRWWLFGAAENTDAEEYLGTVVELDLREHGVLPMPPSDIGDNLIRYRRRRRRRKRTGGSGGDTAMEGQTVSFRVHRCIIASRWPHFANMLASDTLESTR</sequence>